<evidence type="ECO:0000313" key="2">
    <source>
        <dbReference type="Proteomes" id="UP001239111"/>
    </source>
</evidence>
<organism evidence="1 2">
    <name type="scientific">Eretmocerus hayati</name>
    <dbReference type="NCBI Taxonomy" id="131215"/>
    <lineage>
        <taxon>Eukaryota</taxon>
        <taxon>Metazoa</taxon>
        <taxon>Ecdysozoa</taxon>
        <taxon>Arthropoda</taxon>
        <taxon>Hexapoda</taxon>
        <taxon>Insecta</taxon>
        <taxon>Pterygota</taxon>
        <taxon>Neoptera</taxon>
        <taxon>Endopterygota</taxon>
        <taxon>Hymenoptera</taxon>
        <taxon>Apocrita</taxon>
        <taxon>Proctotrupomorpha</taxon>
        <taxon>Chalcidoidea</taxon>
        <taxon>Aphelinidae</taxon>
        <taxon>Aphelininae</taxon>
        <taxon>Eretmocerus</taxon>
    </lineage>
</organism>
<accession>A0ACC2P549</accession>
<sequence length="300" mass="33388">MVWAGSSLGNEQILKSVVLYLRKFLSLAQFVAADLKMETRQEYGKLRIQGYEQNDDDLSCDTVFLNILGKLAGTLDQPPPQEPSDAGSPAGALVANTPSAEETSEPMDLTLTTSGPMLKTVSRFGERFQATVKPRMFPDTAPTSVKYIFASSMVRKTDATHPVANMTPMSKPIPTMAPMLRPSMIPGQPQPCLGSPAVGIKVGFIPENPLFAPQDQLEKELFPAWRAEKSYQVGEIRDSRNRLIVKRTGIVMIQPNRLGWRCEYCFLKDNKKYGGWKGWPVHLMCQIGALEDFEIMRCID</sequence>
<evidence type="ECO:0000313" key="1">
    <source>
        <dbReference type="EMBL" id="KAJ8678576.1"/>
    </source>
</evidence>
<name>A0ACC2P549_9HYME</name>
<comment type="caution">
    <text evidence="1">The sequence shown here is derived from an EMBL/GenBank/DDBJ whole genome shotgun (WGS) entry which is preliminary data.</text>
</comment>
<keyword evidence="2" id="KW-1185">Reference proteome</keyword>
<protein>
    <submittedName>
        <fullName evidence="1">Uncharacterized protein</fullName>
    </submittedName>
</protein>
<gene>
    <name evidence="1" type="ORF">QAD02_014363</name>
</gene>
<reference evidence="1" key="1">
    <citation type="submission" date="2023-04" db="EMBL/GenBank/DDBJ databases">
        <title>A chromosome-level genome assembly of the parasitoid wasp Eretmocerus hayati.</title>
        <authorList>
            <person name="Zhong Y."/>
            <person name="Liu S."/>
            <person name="Liu Y."/>
        </authorList>
    </citation>
    <scope>NUCLEOTIDE SEQUENCE</scope>
    <source>
        <strain evidence="1">ZJU_SS_LIU_2023</strain>
    </source>
</reference>
<dbReference type="Proteomes" id="UP001239111">
    <property type="component" value="Chromosome 2"/>
</dbReference>
<proteinExistence type="predicted"/>
<dbReference type="EMBL" id="CM056742">
    <property type="protein sequence ID" value="KAJ8678576.1"/>
    <property type="molecule type" value="Genomic_DNA"/>
</dbReference>